<comment type="caution">
    <text evidence="1">The sequence shown here is derived from an EMBL/GenBank/DDBJ whole genome shotgun (WGS) entry which is preliminary data.</text>
</comment>
<accession>A0ABU6ZTF8</accession>
<gene>
    <name evidence="1" type="ORF">PIB30_090147</name>
</gene>
<evidence type="ECO:0000313" key="1">
    <source>
        <dbReference type="EMBL" id="MED6225056.1"/>
    </source>
</evidence>
<organism evidence="1 2">
    <name type="scientific">Stylosanthes scabra</name>
    <dbReference type="NCBI Taxonomy" id="79078"/>
    <lineage>
        <taxon>Eukaryota</taxon>
        <taxon>Viridiplantae</taxon>
        <taxon>Streptophyta</taxon>
        <taxon>Embryophyta</taxon>
        <taxon>Tracheophyta</taxon>
        <taxon>Spermatophyta</taxon>
        <taxon>Magnoliopsida</taxon>
        <taxon>eudicotyledons</taxon>
        <taxon>Gunneridae</taxon>
        <taxon>Pentapetalae</taxon>
        <taxon>rosids</taxon>
        <taxon>fabids</taxon>
        <taxon>Fabales</taxon>
        <taxon>Fabaceae</taxon>
        <taxon>Papilionoideae</taxon>
        <taxon>50 kb inversion clade</taxon>
        <taxon>dalbergioids sensu lato</taxon>
        <taxon>Dalbergieae</taxon>
        <taxon>Pterocarpus clade</taxon>
        <taxon>Stylosanthes</taxon>
    </lineage>
</organism>
<proteinExistence type="predicted"/>
<protein>
    <submittedName>
        <fullName evidence="1">Uncharacterized protein</fullName>
    </submittedName>
</protein>
<sequence length="51" mass="5514">MSSCVGCLLATDDYLGLARVWLLTSKCHSIAEAARTTLLETFRIPDSGPET</sequence>
<feature type="non-terminal residue" evidence="1">
    <location>
        <position position="51"/>
    </location>
</feature>
<keyword evidence="2" id="KW-1185">Reference proteome</keyword>
<dbReference type="Proteomes" id="UP001341840">
    <property type="component" value="Unassembled WGS sequence"/>
</dbReference>
<evidence type="ECO:0000313" key="2">
    <source>
        <dbReference type="Proteomes" id="UP001341840"/>
    </source>
</evidence>
<dbReference type="EMBL" id="JASCZI010273583">
    <property type="protein sequence ID" value="MED6225056.1"/>
    <property type="molecule type" value="Genomic_DNA"/>
</dbReference>
<name>A0ABU6ZTF8_9FABA</name>
<reference evidence="1 2" key="1">
    <citation type="journal article" date="2023" name="Plants (Basel)">
        <title>Bridging the Gap: Combining Genomics and Transcriptomics Approaches to Understand Stylosanthes scabra, an Orphan Legume from the Brazilian Caatinga.</title>
        <authorList>
            <person name="Ferreira-Neto J.R.C."/>
            <person name="da Silva M.D."/>
            <person name="Binneck E."/>
            <person name="de Melo N.F."/>
            <person name="da Silva R.H."/>
            <person name="de Melo A.L.T.M."/>
            <person name="Pandolfi V."/>
            <person name="Bustamante F.O."/>
            <person name="Brasileiro-Vidal A.C."/>
            <person name="Benko-Iseppon A.M."/>
        </authorList>
    </citation>
    <scope>NUCLEOTIDE SEQUENCE [LARGE SCALE GENOMIC DNA]</scope>
    <source>
        <tissue evidence="1">Leaves</tissue>
    </source>
</reference>